<dbReference type="Proteomes" id="UP001253287">
    <property type="component" value="Unassembled WGS sequence"/>
</dbReference>
<accession>A0AAW8WTL0</accession>
<sequence>MIRFTTKDCREFFSSDFVDLSDALSYVSNLKPSDSFYVDDYFDRRAKIKKSEIKTIGLSAEEEFIDDGDVDRKLRDWPTVDEMDINPDWMHINKFRKHDNIINLADYQK</sequence>
<dbReference type="RefSeq" id="WP_118992332.1">
    <property type="nucleotide sequence ID" value="NZ_CP083391.1"/>
</dbReference>
<dbReference type="EMBL" id="JAVTXN010000071">
    <property type="protein sequence ID" value="MDT9610431.1"/>
    <property type="molecule type" value="Genomic_DNA"/>
</dbReference>
<proteinExistence type="predicted"/>
<organism evidence="1 2">
    <name type="scientific">Lactobacillus crispatus</name>
    <dbReference type="NCBI Taxonomy" id="47770"/>
    <lineage>
        <taxon>Bacteria</taxon>
        <taxon>Bacillati</taxon>
        <taxon>Bacillota</taxon>
        <taxon>Bacilli</taxon>
        <taxon>Lactobacillales</taxon>
        <taxon>Lactobacillaceae</taxon>
        <taxon>Lactobacillus</taxon>
    </lineage>
</organism>
<dbReference type="AlphaFoldDB" id="A0AAW8WTL0"/>
<name>A0AAW8WTL0_9LACO</name>
<protein>
    <submittedName>
        <fullName evidence="1">Uncharacterized protein</fullName>
    </submittedName>
</protein>
<evidence type="ECO:0000313" key="1">
    <source>
        <dbReference type="EMBL" id="MDT9610431.1"/>
    </source>
</evidence>
<gene>
    <name evidence="1" type="ORF">RON39_09980</name>
</gene>
<evidence type="ECO:0000313" key="2">
    <source>
        <dbReference type="Proteomes" id="UP001253287"/>
    </source>
</evidence>
<comment type="caution">
    <text evidence="1">The sequence shown here is derived from an EMBL/GenBank/DDBJ whole genome shotgun (WGS) entry which is preliminary data.</text>
</comment>
<reference evidence="1" key="1">
    <citation type="submission" date="2023-08" db="EMBL/GenBank/DDBJ databases">
        <title>Lactobacillus from the Female Urinary Tract.</title>
        <authorList>
            <person name="Stegman N."/>
            <person name="Jackson B."/>
            <person name="Steiling M."/>
            <person name="Sedano C."/>
            <person name="Wolfe A."/>
            <person name="Putonti C."/>
        </authorList>
    </citation>
    <scope>NUCLEOTIDE SEQUENCE</scope>
    <source>
        <strain evidence="1">UMB5661</strain>
    </source>
</reference>